<dbReference type="EMBL" id="PYOY01000003">
    <property type="protein sequence ID" value="PSX07896.1"/>
    <property type="molecule type" value="Genomic_DNA"/>
</dbReference>
<feature type="signal peptide" evidence="2">
    <location>
        <begin position="1"/>
        <end position="17"/>
    </location>
</feature>
<dbReference type="Proteomes" id="UP000241440">
    <property type="component" value="Unassembled WGS sequence"/>
</dbReference>
<proteinExistence type="predicted"/>
<protein>
    <submittedName>
        <fullName evidence="3">Uncharacterized protein</fullName>
    </submittedName>
</protein>
<keyword evidence="2" id="KW-0732">Signal</keyword>
<feature type="region of interest" description="Disordered" evidence="1">
    <location>
        <begin position="186"/>
        <end position="210"/>
    </location>
</feature>
<dbReference type="Gene3D" id="3.55.50.30">
    <property type="match status" value="1"/>
</dbReference>
<accession>A0A855SCY6</accession>
<gene>
    <name evidence="3" type="ORF">C0W41_07745</name>
</gene>
<dbReference type="GeneID" id="61230258"/>
<organism evidence="3 4">
    <name type="scientific">Photobacterium angustum</name>
    <dbReference type="NCBI Taxonomy" id="661"/>
    <lineage>
        <taxon>Bacteria</taxon>
        <taxon>Pseudomonadati</taxon>
        <taxon>Pseudomonadota</taxon>
        <taxon>Gammaproteobacteria</taxon>
        <taxon>Vibrionales</taxon>
        <taxon>Vibrionaceae</taxon>
        <taxon>Photobacterium</taxon>
    </lineage>
</organism>
<evidence type="ECO:0000313" key="3">
    <source>
        <dbReference type="EMBL" id="PSX07896.1"/>
    </source>
</evidence>
<dbReference type="AlphaFoldDB" id="A0A855SCY6"/>
<reference evidence="3 4" key="1">
    <citation type="submission" date="2018-01" db="EMBL/GenBank/DDBJ databases">
        <title>Whole genome sequencing of Histamine producing bacteria.</title>
        <authorList>
            <person name="Butler K."/>
        </authorList>
    </citation>
    <scope>NUCLEOTIDE SEQUENCE [LARGE SCALE GENOMIC DNA]</scope>
    <source>
        <strain evidence="3 4">A2-1</strain>
    </source>
</reference>
<comment type="caution">
    <text evidence="3">The sequence shown here is derived from an EMBL/GenBank/DDBJ whole genome shotgun (WGS) entry which is preliminary data.</text>
</comment>
<evidence type="ECO:0000256" key="1">
    <source>
        <dbReference type="SAM" id="MobiDB-lite"/>
    </source>
</evidence>
<dbReference type="RefSeq" id="WP_045082082.1">
    <property type="nucleotide sequence ID" value="NZ_JZSX01000001.1"/>
</dbReference>
<feature type="chain" id="PRO_5032685959" evidence="2">
    <location>
        <begin position="18"/>
        <end position="210"/>
    </location>
</feature>
<evidence type="ECO:0000313" key="4">
    <source>
        <dbReference type="Proteomes" id="UP000241440"/>
    </source>
</evidence>
<sequence>MRNLLILMFIFSMPVNAKVSFNGSGKSLDQFFALASEVMKKTIVADPSIDGSLKIYGSSHASSFDELFYSLLSAYELSYQETPTLIKITKSDTVTLHDADSLKSYVANIVSDVFITGSVRHGSEDNRKYHYAFVQQSTNKVFDPDALGIKITGFNHCLVQFEFAEFRSLVTCRPYGEVEKSGIKGRDSEEAFSGDELPSEVMSSIAGEDV</sequence>
<evidence type="ECO:0000256" key="2">
    <source>
        <dbReference type="SAM" id="SignalP"/>
    </source>
</evidence>
<name>A0A855SCY6_PHOAN</name>